<dbReference type="GO" id="GO:0004965">
    <property type="term" value="F:G protein-coupled GABA receptor activity"/>
    <property type="evidence" value="ECO:0007669"/>
    <property type="project" value="InterPro"/>
</dbReference>
<keyword evidence="5 10" id="KW-0472">Membrane</keyword>
<dbReference type="InterPro" id="IPR006059">
    <property type="entry name" value="SBP"/>
</dbReference>
<dbReference type="AlphaFoldDB" id="A0A0G4J4G1"/>
<dbReference type="Pfam" id="PF01547">
    <property type="entry name" value="SBP_bac_1"/>
    <property type="match status" value="1"/>
</dbReference>
<dbReference type="CDD" id="cd15047">
    <property type="entry name" value="7tmC_GABA-B-like"/>
    <property type="match status" value="1"/>
</dbReference>
<keyword evidence="3 10" id="KW-1133">Transmembrane helix</keyword>
<feature type="signal peptide" evidence="11">
    <location>
        <begin position="1"/>
        <end position="16"/>
    </location>
</feature>
<feature type="transmembrane region" description="Helical" evidence="10">
    <location>
        <begin position="499"/>
        <end position="518"/>
    </location>
</feature>
<dbReference type="PANTHER" id="PTHR10519">
    <property type="entry name" value="GABA-B RECEPTOR"/>
    <property type="match status" value="1"/>
</dbReference>
<evidence type="ECO:0000256" key="9">
    <source>
        <dbReference type="SAM" id="MobiDB-lite"/>
    </source>
</evidence>
<evidence type="ECO:0000256" key="3">
    <source>
        <dbReference type="ARBA" id="ARBA00022989"/>
    </source>
</evidence>
<evidence type="ECO:0000256" key="5">
    <source>
        <dbReference type="ARBA" id="ARBA00023136"/>
    </source>
</evidence>
<reference evidence="14 16" key="2">
    <citation type="submission" date="2018-03" db="EMBL/GenBank/DDBJ databases">
        <authorList>
            <person name="Fogelqvist J."/>
        </authorList>
    </citation>
    <scope>NUCLEOTIDE SEQUENCE [LARGE SCALE GENOMIC DNA]</scope>
</reference>
<evidence type="ECO:0000256" key="1">
    <source>
        <dbReference type="ARBA" id="ARBA00004141"/>
    </source>
</evidence>
<dbReference type="Pfam" id="PF00003">
    <property type="entry name" value="7tm_3"/>
    <property type="match status" value="1"/>
</dbReference>
<evidence type="ECO:0000256" key="6">
    <source>
        <dbReference type="ARBA" id="ARBA00023170"/>
    </source>
</evidence>
<organism evidence="13 15">
    <name type="scientific">Plasmodiophora brassicae</name>
    <name type="common">Clubroot disease agent</name>
    <dbReference type="NCBI Taxonomy" id="37360"/>
    <lineage>
        <taxon>Eukaryota</taxon>
        <taxon>Sar</taxon>
        <taxon>Rhizaria</taxon>
        <taxon>Endomyxa</taxon>
        <taxon>Phytomyxea</taxon>
        <taxon>Plasmodiophorida</taxon>
        <taxon>Plasmodiophoridae</taxon>
        <taxon>Plasmodiophora</taxon>
    </lineage>
</organism>
<feature type="transmembrane region" description="Helical" evidence="10">
    <location>
        <begin position="604"/>
        <end position="624"/>
    </location>
</feature>
<evidence type="ECO:0000256" key="2">
    <source>
        <dbReference type="ARBA" id="ARBA00022692"/>
    </source>
</evidence>
<feature type="compositionally biased region" description="Polar residues" evidence="9">
    <location>
        <begin position="732"/>
        <end position="744"/>
    </location>
</feature>
<keyword evidence="14" id="KW-0496">Mitochondrion</keyword>
<dbReference type="EMBL" id="OVEO01000018">
    <property type="protein sequence ID" value="SPR01606.1"/>
    <property type="molecule type" value="Genomic_DNA"/>
</dbReference>
<dbReference type="Gene3D" id="3.40.190.10">
    <property type="entry name" value="Periplasmic binding protein-like II"/>
    <property type="match status" value="2"/>
</dbReference>
<dbReference type="InterPro" id="IPR002455">
    <property type="entry name" value="GPCR3_GABA-B"/>
</dbReference>
<accession>A0A0G4J4G1</accession>
<dbReference type="PANTHER" id="PTHR10519:SF20">
    <property type="entry name" value="G-PROTEIN COUPLED RECEPTOR 156-RELATED"/>
    <property type="match status" value="1"/>
</dbReference>
<keyword evidence="6" id="KW-0675">Receptor</keyword>
<keyword evidence="8" id="KW-0807">Transducer</keyword>
<keyword evidence="15" id="KW-1185">Reference proteome</keyword>
<sequence length="744" mass="79790">MLAVGALLLAVPLASAFRNLSECPSCDGTSSYGNVILEVHPDGDIEALPMPSNSDDQYALIMQKLNAHDPTMAVMYLDVIWSGDMAHLLADMGTLVTADALAAPVMMEQQYATVNGVRVAAPYYVDTGFLYYRKDLLTKYGYASPPSTWGELEQMAAVIQAGERKKNPNFWGYVWQGNAYEGLTCDVLEVFVSHGAGSIVELDRTVSVNNPLGVAALARMVNWVGTISPPSVTNMDESGSLNTFAAGNAAFLRSWPYVLTSIWGTFVQNITGIALLPSNGGSTSRHGTLGGWMVGVNKFATMQTMAGQLVSELTSEQHQRMEFRTNNKMPVNKDIFMGAGLCAPYNPNITQICDVGAVPQDYIVPRWSTVAAPYYTATSAMVYNAVNSALLRLITPGDALTKLECQLTLQLHGRDALPMHCLTEIAVQSWASTTITALTVVALCIVVVAAGFISAFRNHAVMKAASPIFCLNICVGGMILLISNITAGLHPATYPGSCWATVWLTCIGFMVMMGALFVKHWRVAQIFNLSTSGQRGMAVVKITNTDVGKRVALLVALDVVVLGIWMGAQGTTPSYTRVMQESSCPCQNADLHQFVTACRLDAGGLWTVVVLHGILIVWGTAIAIRTRNIPMLLFNESKFMGLTTYNIALIMVLTLPVMLLAGSNPSMGLLVRGVAAVLVVTLTIVVLFGYKFFLVLTMTSEEVDTLKQQTVVAAGSSGKGVVTASSKDRATARSTPSQPVAGNL</sequence>
<keyword evidence="11" id="KW-0732">Signal</keyword>
<feature type="chain" id="PRO_5033225011" description="G-protein coupled receptors family 3 profile domain-containing protein" evidence="11">
    <location>
        <begin position="17"/>
        <end position="744"/>
    </location>
</feature>
<reference evidence="13 15" key="1">
    <citation type="submission" date="2015-02" db="EMBL/GenBank/DDBJ databases">
        <authorList>
            <person name="Chooi Y.-H."/>
        </authorList>
    </citation>
    <scope>NUCLEOTIDE SEQUENCE [LARGE SCALE GENOMIC DNA]</scope>
    <source>
        <strain evidence="13">E3</strain>
    </source>
</reference>
<evidence type="ECO:0000259" key="12">
    <source>
        <dbReference type="PROSITE" id="PS50259"/>
    </source>
</evidence>
<feature type="region of interest" description="Disordered" evidence="9">
    <location>
        <begin position="721"/>
        <end position="744"/>
    </location>
</feature>
<evidence type="ECO:0000313" key="16">
    <source>
        <dbReference type="Proteomes" id="UP000290189"/>
    </source>
</evidence>
<keyword evidence="4" id="KW-0297">G-protein coupled receptor</keyword>
<evidence type="ECO:0000313" key="13">
    <source>
        <dbReference type="EMBL" id="CEP02528.1"/>
    </source>
</evidence>
<proteinExistence type="predicted"/>
<dbReference type="PROSITE" id="PS50259">
    <property type="entry name" value="G_PROTEIN_RECEP_F3_4"/>
    <property type="match status" value="1"/>
</dbReference>
<dbReference type="Proteomes" id="UP000290189">
    <property type="component" value="Unassembled WGS sequence"/>
</dbReference>
<evidence type="ECO:0000256" key="8">
    <source>
        <dbReference type="ARBA" id="ARBA00023224"/>
    </source>
</evidence>
<geneLocation type="mitochondrion" evidence="14"/>
<keyword evidence="7" id="KW-0325">Glycoprotein</keyword>
<dbReference type="EMBL" id="CDSF01000131">
    <property type="protein sequence ID" value="CEP02528.1"/>
    <property type="molecule type" value="Genomic_DNA"/>
</dbReference>
<dbReference type="PRINTS" id="PR01176">
    <property type="entry name" value="GABABRECEPTR"/>
</dbReference>
<feature type="domain" description="G-protein coupled receptors family 3 profile" evidence="12">
    <location>
        <begin position="497"/>
        <end position="711"/>
    </location>
</feature>
<dbReference type="SUPFAM" id="SSF53850">
    <property type="entry name" value="Periplasmic binding protein-like II"/>
    <property type="match status" value="1"/>
</dbReference>
<dbReference type="Proteomes" id="UP000039324">
    <property type="component" value="Unassembled WGS sequence"/>
</dbReference>
<evidence type="ECO:0000313" key="15">
    <source>
        <dbReference type="Proteomes" id="UP000039324"/>
    </source>
</evidence>
<feature type="transmembrane region" description="Helical" evidence="10">
    <location>
        <begin position="468"/>
        <end position="487"/>
    </location>
</feature>
<evidence type="ECO:0000256" key="4">
    <source>
        <dbReference type="ARBA" id="ARBA00023040"/>
    </source>
</evidence>
<name>A0A0G4J4G1_PLABS</name>
<feature type="transmembrane region" description="Helical" evidence="10">
    <location>
        <begin position="645"/>
        <end position="663"/>
    </location>
</feature>
<protein>
    <recommendedName>
        <fullName evidence="12">G-protein coupled receptors family 3 profile domain-containing protein</fullName>
    </recommendedName>
</protein>
<feature type="transmembrane region" description="Helical" evidence="10">
    <location>
        <begin position="669"/>
        <end position="690"/>
    </location>
</feature>
<evidence type="ECO:0000256" key="7">
    <source>
        <dbReference type="ARBA" id="ARBA00023180"/>
    </source>
</evidence>
<dbReference type="OrthoDB" id="2157358at2759"/>
<keyword evidence="2 10" id="KW-0812">Transmembrane</keyword>
<evidence type="ECO:0000256" key="10">
    <source>
        <dbReference type="SAM" id="Phobius"/>
    </source>
</evidence>
<evidence type="ECO:0000256" key="11">
    <source>
        <dbReference type="SAM" id="SignalP"/>
    </source>
</evidence>
<comment type="subcellular location">
    <subcellularLocation>
        <location evidence="1">Membrane</location>
        <topology evidence="1">Multi-pass membrane protein</topology>
    </subcellularLocation>
</comment>
<evidence type="ECO:0000313" key="14">
    <source>
        <dbReference type="EMBL" id="SPR01606.1"/>
    </source>
</evidence>
<feature type="transmembrane region" description="Helical" evidence="10">
    <location>
        <begin position="430"/>
        <end position="456"/>
    </location>
</feature>
<dbReference type="InterPro" id="IPR017978">
    <property type="entry name" value="GPCR_3_C"/>
</dbReference>
<dbReference type="GO" id="GO:0038039">
    <property type="term" value="C:G protein-coupled receptor heterodimeric complex"/>
    <property type="evidence" value="ECO:0007669"/>
    <property type="project" value="TreeGrafter"/>
</dbReference>
<dbReference type="GO" id="GO:0007214">
    <property type="term" value="P:gamma-aminobutyric acid signaling pathway"/>
    <property type="evidence" value="ECO:0007669"/>
    <property type="project" value="TreeGrafter"/>
</dbReference>
<gene>
    <name evidence="13" type="ORF">PBRA_009112</name>
    <name evidence="14" type="ORF">PLBR_LOCUS8821</name>
</gene>